<keyword evidence="4" id="KW-1185">Reference proteome</keyword>
<comment type="similarity">
    <text evidence="1">Belongs to the UPF0065 (bug) family.</text>
</comment>
<dbReference type="PANTHER" id="PTHR42928:SF5">
    <property type="entry name" value="BLR1237 PROTEIN"/>
    <property type="match status" value="1"/>
</dbReference>
<dbReference type="Proteomes" id="UP000035170">
    <property type="component" value="Unassembled WGS sequence"/>
</dbReference>
<dbReference type="InterPro" id="IPR005064">
    <property type="entry name" value="BUG"/>
</dbReference>
<evidence type="ECO:0000313" key="4">
    <source>
        <dbReference type="Proteomes" id="UP000035170"/>
    </source>
</evidence>
<sequence length="80" mass="8503">MMKKTGLRLMAAVALGVASFYSWAAAEQWPGARPISIIVPWTPGGLNDQMARMIAQHLSKTLNQPVIVENKPGAGSIIGS</sequence>
<gene>
    <name evidence="3" type="ORF">VPARA_05620</name>
</gene>
<protein>
    <submittedName>
        <fullName evidence="3">Tripartite tricarboxylate transporter family receptor</fullName>
    </submittedName>
</protein>
<name>A0A0H2MCU7_VARPD</name>
<dbReference type="Pfam" id="PF03401">
    <property type="entry name" value="TctC"/>
    <property type="match status" value="1"/>
</dbReference>
<reference evidence="3 4" key="1">
    <citation type="submission" date="2015-03" db="EMBL/GenBank/DDBJ databases">
        <title>Genome sequence of Variovorax paradoxus TBEA6.</title>
        <authorList>
            <person name="Poehlein A."/>
            <person name="Schuldes J."/>
            <person name="Wuebbeler J.H."/>
            <person name="Hiessl S."/>
            <person name="Steinbuechel A."/>
            <person name="Daniel R."/>
        </authorList>
    </citation>
    <scope>NUCLEOTIDE SEQUENCE [LARGE SCALE GENOMIC DNA]</scope>
    <source>
        <strain evidence="3 4">TBEA6</strain>
    </source>
</reference>
<dbReference type="RefSeq" id="WP_047783196.1">
    <property type="nucleotide sequence ID" value="NZ_JZWI01000003.1"/>
</dbReference>
<dbReference type="EMBL" id="JZWI01000003">
    <property type="protein sequence ID" value="KLN58447.1"/>
    <property type="molecule type" value="Genomic_DNA"/>
</dbReference>
<accession>A0A0H2MCU7</accession>
<keyword evidence="3" id="KW-0675">Receptor</keyword>
<dbReference type="PANTHER" id="PTHR42928">
    <property type="entry name" value="TRICARBOXYLATE-BINDING PROTEIN"/>
    <property type="match status" value="1"/>
</dbReference>
<keyword evidence="2" id="KW-0732">Signal</keyword>
<organism evidence="3 4">
    <name type="scientific">Variovorax paradoxus</name>
    <dbReference type="NCBI Taxonomy" id="34073"/>
    <lineage>
        <taxon>Bacteria</taxon>
        <taxon>Pseudomonadati</taxon>
        <taxon>Pseudomonadota</taxon>
        <taxon>Betaproteobacteria</taxon>
        <taxon>Burkholderiales</taxon>
        <taxon>Comamonadaceae</taxon>
        <taxon>Variovorax</taxon>
    </lineage>
</organism>
<feature type="signal peptide" evidence="2">
    <location>
        <begin position="1"/>
        <end position="24"/>
    </location>
</feature>
<evidence type="ECO:0000313" key="3">
    <source>
        <dbReference type="EMBL" id="KLN58447.1"/>
    </source>
</evidence>
<dbReference type="AlphaFoldDB" id="A0A0H2MCU7"/>
<dbReference type="PATRIC" id="fig|34073.19.peg.566"/>
<comment type="caution">
    <text evidence="3">The sequence shown here is derived from an EMBL/GenBank/DDBJ whole genome shotgun (WGS) entry which is preliminary data.</text>
</comment>
<feature type="chain" id="PRO_5002597431" evidence="2">
    <location>
        <begin position="25"/>
        <end position="80"/>
    </location>
</feature>
<evidence type="ECO:0000256" key="2">
    <source>
        <dbReference type="SAM" id="SignalP"/>
    </source>
</evidence>
<dbReference type="InterPro" id="IPR042100">
    <property type="entry name" value="Bug_dom1"/>
</dbReference>
<evidence type="ECO:0000256" key="1">
    <source>
        <dbReference type="ARBA" id="ARBA00006987"/>
    </source>
</evidence>
<dbReference type="Gene3D" id="3.40.190.150">
    <property type="entry name" value="Bordetella uptake gene, domain 1"/>
    <property type="match status" value="1"/>
</dbReference>
<proteinExistence type="inferred from homology"/>